<dbReference type="PANTHER" id="PTHR32015">
    <property type="entry name" value="FASTING INDUCED LIPASE"/>
    <property type="match status" value="1"/>
</dbReference>
<dbReference type="InterPro" id="IPR000073">
    <property type="entry name" value="AB_hydrolase_1"/>
</dbReference>
<feature type="signal peptide" evidence="1">
    <location>
        <begin position="1"/>
        <end position="19"/>
    </location>
</feature>
<dbReference type="PANTHER" id="PTHR32015:SF1">
    <property type="entry name" value="LIPASE"/>
    <property type="match status" value="1"/>
</dbReference>
<keyword evidence="1" id="KW-0732">Signal</keyword>
<dbReference type="Proteomes" id="UP001499987">
    <property type="component" value="Unassembled WGS sequence"/>
</dbReference>
<dbReference type="InterPro" id="IPR002918">
    <property type="entry name" value="Lipase_EstA/Esterase_EstB"/>
</dbReference>
<reference evidence="4" key="1">
    <citation type="journal article" date="2019" name="Int. J. Syst. Evol. Microbiol.">
        <title>The Global Catalogue of Microorganisms (GCM) 10K type strain sequencing project: providing services to taxonomists for standard genome sequencing and annotation.</title>
        <authorList>
            <consortium name="The Broad Institute Genomics Platform"/>
            <consortium name="The Broad Institute Genome Sequencing Center for Infectious Disease"/>
            <person name="Wu L."/>
            <person name="Ma J."/>
        </authorList>
    </citation>
    <scope>NUCLEOTIDE SEQUENCE [LARGE SCALE GENOMIC DNA]</scope>
    <source>
        <strain evidence="4">JCM 13002</strain>
    </source>
</reference>
<dbReference type="EMBL" id="BAAALD010000082">
    <property type="protein sequence ID" value="GAA1111349.1"/>
    <property type="molecule type" value="Genomic_DNA"/>
</dbReference>
<feature type="chain" id="PRO_5045942150" evidence="1">
    <location>
        <begin position="20"/>
        <end position="304"/>
    </location>
</feature>
<sequence>MAALAAAGLLAAGGQPAAAAASYPVEYHFGAGFVKGFFTPDRPPAGANDWSCRPGADHPAPVVLVHGTLENMNDNWGGAAPLLANAGYCVYAFGYGGAAGSPVQGTGPIADSAQDLAAFVDRVLAATGAPEADLVGHSQGGGLMARYYLKNLGGAAKVRKLVGIAPNNSGTTLDGITELGRQLHILEPANELLDDSCTACVEQEVGSPFLAALDAGGQTVPGVDYTVIATRFDEVVTPYTNAFLPAGPHVTNLTVQDQCPLDATDHLEIGYDPIALTDVLNALDPAHPRPIPCQVVLPVTGPLL</sequence>
<dbReference type="Pfam" id="PF00561">
    <property type="entry name" value="Abhydrolase_1"/>
    <property type="match status" value="1"/>
</dbReference>
<keyword evidence="4" id="KW-1185">Reference proteome</keyword>
<organism evidence="3 4">
    <name type="scientific">Kitasatospora arboriphila</name>
    <dbReference type="NCBI Taxonomy" id="258052"/>
    <lineage>
        <taxon>Bacteria</taxon>
        <taxon>Bacillati</taxon>
        <taxon>Actinomycetota</taxon>
        <taxon>Actinomycetes</taxon>
        <taxon>Kitasatosporales</taxon>
        <taxon>Streptomycetaceae</taxon>
        <taxon>Kitasatospora</taxon>
    </lineage>
</organism>
<evidence type="ECO:0000313" key="3">
    <source>
        <dbReference type="EMBL" id="GAA1111349.1"/>
    </source>
</evidence>
<dbReference type="InterPro" id="IPR029058">
    <property type="entry name" value="AB_hydrolase_fold"/>
</dbReference>
<evidence type="ECO:0000259" key="2">
    <source>
        <dbReference type="Pfam" id="PF00561"/>
    </source>
</evidence>
<dbReference type="SUPFAM" id="SSF53474">
    <property type="entry name" value="alpha/beta-Hydrolases"/>
    <property type="match status" value="1"/>
</dbReference>
<comment type="caution">
    <text evidence="3">The sequence shown here is derived from an EMBL/GenBank/DDBJ whole genome shotgun (WGS) entry which is preliminary data.</text>
</comment>
<gene>
    <name evidence="3" type="ORF">GCM10009663_60800</name>
</gene>
<name>A0ABP4ELX0_9ACTN</name>
<dbReference type="Gene3D" id="3.40.50.1820">
    <property type="entry name" value="alpha/beta hydrolase"/>
    <property type="match status" value="1"/>
</dbReference>
<feature type="domain" description="AB hydrolase-1" evidence="2">
    <location>
        <begin position="61"/>
        <end position="170"/>
    </location>
</feature>
<keyword evidence="3" id="KW-0378">Hydrolase</keyword>
<dbReference type="GO" id="GO:0016787">
    <property type="term" value="F:hydrolase activity"/>
    <property type="evidence" value="ECO:0007669"/>
    <property type="project" value="UniProtKB-KW"/>
</dbReference>
<evidence type="ECO:0000256" key="1">
    <source>
        <dbReference type="SAM" id="SignalP"/>
    </source>
</evidence>
<evidence type="ECO:0000313" key="4">
    <source>
        <dbReference type="Proteomes" id="UP001499987"/>
    </source>
</evidence>
<protein>
    <submittedName>
        <fullName evidence="3">Alpha/beta fold hydrolase</fullName>
    </submittedName>
</protein>
<proteinExistence type="predicted"/>
<accession>A0ABP4ELX0</accession>